<evidence type="ECO:0000259" key="1">
    <source>
        <dbReference type="Pfam" id="PF12680"/>
    </source>
</evidence>
<dbReference type="SUPFAM" id="SSF54427">
    <property type="entry name" value="NTF2-like"/>
    <property type="match status" value="1"/>
</dbReference>
<gene>
    <name evidence="2" type="ORF">SAMN02927914_03267</name>
</gene>
<sequence>MRGVDLVNNLYDAYAKRDIVGALAHCSDDVVFSWVAEPQAPFIRSGNGKQEFLARLMSLDNDFEFRSFVPVDIIDGGDKIAAQVEIHLTRKTTGEELVMRTADFWTIRDGQIIGMVEYYDTALAASVI</sequence>
<evidence type="ECO:0000313" key="3">
    <source>
        <dbReference type="Proteomes" id="UP000198588"/>
    </source>
</evidence>
<dbReference type="AlphaFoldDB" id="A0A1G5YGJ4"/>
<dbReference type="STRING" id="1165689.SAMN02927914_03267"/>
<dbReference type="RefSeq" id="WP_091579169.1">
    <property type="nucleotide sequence ID" value="NZ_FMXM01000009.1"/>
</dbReference>
<proteinExistence type="predicted"/>
<name>A0A1G5YGJ4_9HYPH</name>
<dbReference type="PANTHER" id="PTHR41252">
    <property type="entry name" value="BLR2505 PROTEIN"/>
    <property type="match status" value="1"/>
</dbReference>
<dbReference type="OrthoDB" id="8076455at2"/>
<feature type="domain" description="SnoaL-like" evidence="1">
    <location>
        <begin position="7"/>
        <end position="113"/>
    </location>
</feature>
<dbReference type="EMBL" id="FMXM01000009">
    <property type="protein sequence ID" value="SDA81386.1"/>
    <property type="molecule type" value="Genomic_DNA"/>
</dbReference>
<dbReference type="InterPro" id="IPR032710">
    <property type="entry name" value="NTF2-like_dom_sf"/>
</dbReference>
<reference evidence="2 3" key="1">
    <citation type="submission" date="2016-10" db="EMBL/GenBank/DDBJ databases">
        <authorList>
            <person name="de Groot N.N."/>
        </authorList>
    </citation>
    <scope>NUCLEOTIDE SEQUENCE [LARGE SCALE GENOMIC DNA]</scope>
    <source>
        <strain evidence="2 3">CGMCC 1.12097</strain>
    </source>
</reference>
<organism evidence="2 3">
    <name type="scientific">Mesorhizobium qingshengii</name>
    <dbReference type="NCBI Taxonomy" id="1165689"/>
    <lineage>
        <taxon>Bacteria</taxon>
        <taxon>Pseudomonadati</taxon>
        <taxon>Pseudomonadota</taxon>
        <taxon>Alphaproteobacteria</taxon>
        <taxon>Hyphomicrobiales</taxon>
        <taxon>Phyllobacteriaceae</taxon>
        <taxon>Mesorhizobium</taxon>
    </lineage>
</organism>
<dbReference type="Gene3D" id="3.10.450.50">
    <property type="match status" value="1"/>
</dbReference>
<dbReference type="Pfam" id="PF12680">
    <property type="entry name" value="SnoaL_2"/>
    <property type="match status" value="1"/>
</dbReference>
<dbReference type="Proteomes" id="UP000198588">
    <property type="component" value="Unassembled WGS sequence"/>
</dbReference>
<accession>A0A1G5YGJ4</accession>
<protein>
    <recommendedName>
        <fullName evidence="1">SnoaL-like domain-containing protein</fullName>
    </recommendedName>
</protein>
<evidence type="ECO:0000313" key="2">
    <source>
        <dbReference type="EMBL" id="SDA81386.1"/>
    </source>
</evidence>
<dbReference type="InterPro" id="IPR037401">
    <property type="entry name" value="SnoaL-like"/>
</dbReference>
<dbReference type="PANTHER" id="PTHR41252:SF1">
    <property type="entry name" value="BLR2505 PROTEIN"/>
    <property type="match status" value="1"/>
</dbReference>